<reference evidence="2" key="1">
    <citation type="journal article" date="2014" name="Front. Microbiol.">
        <title>High frequency of phylogenetically diverse reductive dehalogenase-homologous genes in deep subseafloor sedimentary metagenomes.</title>
        <authorList>
            <person name="Kawai M."/>
            <person name="Futagami T."/>
            <person name="Toyoda A."/>
            <person name="Takaki Y."/>
            <person name="Nishi S."/>
            <person name="Hori S."/>
            <person name="Arai W."/>
            <person name="Tsubouchi T."/>
            <person name="Morono Y."/>
            <person name="Uchiyama I."/>
            <person name="Ito T."/>
            <person name="Fujiyama A."/>
            <person name="Inagaki F."/>
            <person name="Takami H."/>
        </authorList>
    </citation>
    <scope>NUCLEOTIDE SEQUENCE</scope>
    <source>
        <strain evidence="2">Expedition CK06-06</strain>
    </source>
</reference>
<organism evidence="2">
    <name type="scientific">marine sediment metagenome</name>
    <dbReference type="NCBI Taxonomy" id="412755"/>
    <lineage>
        <taxon>unclassified sequences</taxon>
        <taxon>metagenomes</taxon>
        <taxon>ecological metagenomes</taxon>
    </lineage>
</organism>
<sequence>MKFERSMAKKKIIPWSEMRKIYLKFGLAGGVIAGLLGLASKAGATSSYIEIDATSVDAVIAYVGNLFTDISPFIWLAIGLPLGFWVIAKTNSLIAENSHPKKTKKSLKE</sequence>
<dbReference type="EMBL" id="BARV01002978">
    <property type="protein sequence ID" value="GAH98231.1"/>
    <property type="molecule type" value="Genomic_DNA"/>
</dbReference>
<evidence type="ECO:0000313" key="2">
    <source>
        <dbReference type="EMBL" id="GAH98231.1"/>
    </source>
</evidence>
<comment type="caution">
    <text evidence="2">The sequence shown here is derived from an EMBL/GenBank/DDBJ whole genome shotgun (WGS) entry which is preliminary data.</text>
</comment>
<dbReference type="AlphaFoldDB" id="X1JU05"/>
<protein>
    <submittedName>
        <fullName evidence="2">Uncharacterized protein</fullName>
    </submittedName>
</protein>
<gene>
    <name evidence="2" type="ORF">S06H3_07367</name>
</gene>
<keyword evidence="1" id="KW-1133">Transmembrane helix</keyword>
<feature type="transmembrane region" description="Helical" evidence="1">
    <location>
        <begin position="73"/>
        <end position="95"/>
    </location>
</feature>
<proteinExistence type="predicted"/>
<name>X1JU05_9ZZZZ</name>
<accession>X1JU05</accession>
<keyword evidence="1" id="KW-0472">Membrane</keyword>
<keyword evidence="1" id="KW-0812">Transmembrane</keyword>
<feature type="transmembrane region" description="Helical" evidence="1">
    <location>
        <begin position="21"/>
        <end position="39"/>
    </location>
</feature>
<evidence type="ECO:0000256" key="1">
    <source>
        <dbReference type="SAM" id="Phobius"/>
    </source>
</evidence>